<protein>
    <recommendedName>
        <fullName evidence="7">Nuclear pore complex protein</fullName>
    </recommendedName>
</protein>
<keyword evidence="4 7" id="KW-0811">Translocation</keyword>
<dbReference type="Pfam" id="PF04121">
    <property type="entry name" value="Nup84_Nup100"/>
    <property type="match status" value="1"/>
</dbReference>
<dbReference type="PANTHER" id="PTHR13003:SF2">
    <property type="entry name" value="NUCLEAR PORE COMPLEX PROTEIN NUP107"/>
    <property type="match status" value="1"/>
</dbReference>
<feature type="compositionally biased region" description="Acidic residues" evidence="8">
    <location>
        <begin position="30"/>
        <end position="85"/>
    </location>
</feature>
<dbReference type="GO" id="GO:0006406">
    <property type="term" value="P:mRNA export from nucleus"/>
    <property type="evidence" value="ECO:0007669"/>
    <property type="project" value="TreeGrafter"/>
</dbReference>
<dbReference type="OrthoDB" id="3098at2759"/>
<comment type="similarity">
    <text evidence="7">Belongs to the nucleoporin Nup84/Nup107 family.</text>
</comment>
<dbReference type="Gene3D" id="1.10.3450.20">
    <property type="match status" value="1"/>
</dbReference>
<evidence type="ECO:0000256" key="5">
    <source>
        <dbReference type="ARBA" id="ARBA00023132"/>
    </source>
</evidence>
<keyword evidence="1 7" id="KW-0813">Transport</keyword>
<evidence type="ECO:0000313" key="10">
    <source>
        <dbReference type="Proteomes" id="UP000243515"/>
    </source>
</evidence>
<dbReference type="GO" id="GO:0031965">
    <property type="term" value="C:nuclear membrane"/>
    <property type="evidence" value="ECO:0007669"/>
    <property type="project" value="UniProtKB-SubCell"/>
</dbReference>
<dbReference type="GO" id="GO:0017056">
    <property type="term" value="F:structural constituent of nuclear pore"/>
    <property type="evidence" value="ECO:0007669"/>
    <property type="project" value="UniProtKB-UniRule"/>
</dbReference>
<dbReference type="PANTHER" id="PTHR13003">
    <property type="entry name" value="NUP107-RELATED"/>
    <property type="match status" value="1"/>
</dbReference>
<feature type="compositionally biased region" description="Polar residues" evidence="8">
    <location>
        <begin position="89"/>
        <end position="101"/>
    </location>
</feature>
<comment type="function">
    <text evidence="7">Functions as a component of the nuclear pore complex (NPC).</text>
</comment>
<proteinExistence type="inferred from homology"/>
<dbReference type="GO" id="GO:0000973">
    <property type="term" value="P:post-transcriptional tethering of RNA polymerase II gene DNA at nuclear periphery"/>
    <property type="evidence" value="ECO:0007669"/>
    <property type="project" value="TreeGrafter"/>
</dbReference>
<evidence type="ECO:0000256" key="1">
    <source>
        <dbReference type="ARBA" id="ARBA00022448"/>
    </source>
</evidence>
<feature type="region of interest" description="Disordered" evidence="8">
    <location>
        <begin position="1"/>
        <end position="107"/>
    </location>
</feature>
<dbReference type="FunFam" id="1.10.3450.20:FF:000003">
    <property type="entry name" value="Nuclear pore complex protein"/>
    <property type="match status" value="1"/>
</dbReference>
<keyword evidence="10" id="KW-1185">Reference proteome</keyword>
<dbReference type="AlphaFoldDB" id="A0A232M4B7"/>
<keyword evidence="3" id="KW-0653">Protein transport</keyword>
<evidence type="ECO:0000256" key="2">
    <source>
        <dbReference type="ARBA" id="ARBA00022816"/>
    </source>
</evidence>
<evidence type="ECO:0000256" key="7">
    <source>
        <dbReference type="RuleBase" id="RU365072"/>
    </source>
</evidence>
<keyword evidence="5 7" id="KW-0906">Nuclear pore complex</keyword>
<accession>A0A232M4B7</accession>
<feature type="region of interest" description="Disordered" evidence="8">
    <location>
        <begin position="833"/>
        <end position="860"/>
    </location>
</feature>
<evidence type="ECO:0000256" key="6">
    <source>
        <dbReference type="ARBA" id="ARBA00023242"/>
    </source>
</evidence>
<evidence type="ECO:0000256" key="3">
    <source>
        <dbReference type="ARBA" id="ARBA00022927"/>
    </source>
</evidence>
<name>A0A232M4B7_9EURO</name>
<comment type="subcellular location">
    <subcellularLocation>
        <location evidence="7">Nucleus</location>
        <location evidence="7">Nuclear pore complex</location>
    </subcellularLocation>
    <subcellularLocation>
        <location evidence="7">Nucleus membrane</location>
    </subcellularLocation>
</comment>
<dbReference type="InterPro" id="IPR007252">
    <property type="entry name" value="Nup84/Nup107"/>
</dbReference>
<evidence type="ECO:0000256" key="8">
    <source>
        <dbReference type="SAM" id="MobiDB-lite"/>
    </source>
</evidence>
<reference evidence="9 10" key="1">
    <citation type="journal article" date="2015" name="Environ. Microbiol.">
        <title>Metagenome sequence of Elaphomyces granulatus from sporocarp tissue reveals Ascomycota ectomycorrhizal fingerprints of genome expansion and a Proteobacteria-rich microbiome.</title>
        <authorList>
            <person name="Quandt C.A."/>
            <person name="Kohler A."/>
            <person name="Hesse C.N."/>
            <person name="Sharpton T.J."/>
            <person name="Martin F."/>
            <person name="Spatafora J.W."/>
        </authorList>
    </citation>
    <scope>NUCLEOTIDE SEQUENCE [LARGE SCALE GENOMIC DNA]</scope>
    <source>
        <strain evidence="9 10">OSC145934</strain>
    </source>
</reference>
<comment type="subunit">
    <text evidence="7">Part of the nuclear pore complex (NPC).</text>
</comment>
<sequence length="1051" mass="119309">MAPVPQSVGSTWDGFAGFQSRQPLGPSEVIEIDDDGGDEENESANEEGSDEEIEEGEDEDDEEEGHDENDDEADDHEKSDDDSEDIVSRSDSLSDGSTTGFMRSENELEVRMPDSKLLTAAGIQQALHPLRLTADRVTRQMDAFAEKLGRFKQQEYRPEDVRSLQAAYALIKGHQVLAQDIIQEISRQNTLRRAKTGWNTTRENNNTSKPDQELKLELKRLHLEADTWELLLNMMSIDDRAAVSHSEQAQAAVFQNLHRYSSDREIWDHFLDADHFAAECVVIMKWLEQTARSSSQDIDSLISDLETQAERGQGLWAHGWLYTKETIKGQKRLRSWPQPLEPDDPGITLSLLSSEKKEPLVTQLDPDAVVRQKQALEKQDQFYERATWLTCWKMLRQGDGWADIRKWCQERLESWRAVSLCGSGVDTHTPASRTPVDDGITRMMNCKSQESWRAACSALAQDPNTDDSERAVYALLCGETEPAYKVCQSWDDHLYVFYNHILLSRYGDFCKQFHRKLALSSKSNVVFIPQRKDSKEIIRFLENLKSNSRIRNEAHNPYRTIQAAIISRNYDVFFISLANAVSKSNHSTTKSLLIPELSPTHVEDSALIVAQDTDSLRMITHLYIVARSLGYTRSDSHFSDVASVTVIGYIQTLYWFKMLDFIPLYASLLPARLLHAVLGRILLEVVDTSERKKQAKLIEKHKIDVNAILESQWHWAVSNMATGNSPIRFPRTVTRAEDGGFMVMPVGTDLTGTNVSREDEWAIRSLEWHKFLGCEWATICDRGAILYKRFFSANRLAAAKALSNCMGLSELSREVIGFDIVDLPLLGEDGLESNPIEPVSPKSPSKTKHHRRQSSLGHRPQGRHAIMYQQAQRMRELEQLIIVFHALGKFGLAWLDHDVDRSQDASLLRELKDKMQSAFNFLDECIEPLLSLDWLTQAKDDTEAAELKFIRHTYLPEAILNYHHALYYASISLSRDILAQCLNLSVTVSSSASLTDCFVSSGRIRELTDAFVTSSTRIVGTSNSKSKSKKRLPQRARLDIWDIKPEAEPML</sequence>
<evidence type="ECO:0000256" key="4">
    <source>
        <dbReference type="ARBA" id="ARBA00023010"/>
    </source>
</evidence>
<keyword evidence="7" id="KW-0472">Membrane</keyword>
<dbReference type="Proteomes" id="UP000243515">
    <property type="component" value="Unassembled WGS sequence"/>
</dbReference>
<gene>
    <name evidence="9" type="ORF">Egran_01057</name>
</gene>
<comment type="caution">
    <text evidence="9">The sequence shown here is derived from an EMBL/GenBank/DDBJ whole genome shotgun (WGS) entry which is preliminary data.</text>
</comment>
<dbReference type="EMBL" id="NPHW01002572">
    <property type="protein sequence ID" value="OXV11182.1"/>
    <property type="molecule type" value="Genomic_DNA"/>
</dbReference>
<keyword evidence="6 7" id="KW-0539">Nucleus</keyword>
<organism evidence="9 10">
    <name type="scientific">Elaphomyces granulatus</name>
    <dbReference type="NCBI Taxonomy" id="519963"/>
    <lineage>
        <taxon>Eukaryota</taxon>
        <taxon>Fungi</taxon>
        <taxon>Dikarya</taxon>
        <taxon>Ascomycota</taxon>
        <taxon>Pezizomycotina</taxon>
        <taxon>Eurotiomycetes</taxon>
        <taxon>Eurotiomycetidae</taxon>
        <taxon>Eurotiales</taxon>
        <taxon>Elaphomycetaceae</taxon>
        <taxon>Elaphomyces</taxon>
    </lineage>
</organism>
<dbReference type="GO" id="GO:0031080">
    <property type="term" value="C:nuclear pore outer ring"/>
    <property type="evidence" value="ECO:0007669"/>
    <property type="project" value="TreeGrafter"/>
</dbReference>
<dbReference type="GO" id="GO:0006606">
    <property type="term" value="P:protein import into nucleus"/>
    <property type="evidence" value="ECO:0007669"/>
    <property type="project" value="TreeGrafter"/>
</dbReference>
<evidence type="ECO:0000313" key="9">
    <source>
        <dbReference type="EMBL" id="OXV11182.1"/>
    </source>
</evidence>
<dbReference type="Gene3D" id="1.20.190.50">
    <property type="match status" value="1"/>
</dbReference>
<keyword evidence="2" id="KW-0509">mRNA transport</keyword>